<dbReference type="OrthoDB" id="1113209at2759"/>
<sequence>MKKQDWFPVNQPLVLYCDSRPAISLAKDLKYSEKTKHIAMKLQSIWESVGDGNLILNHVRTELQRIDFLTKSLNKVKHLQCCNNVGLRRV</sequence>
<gene>
    <name evidence="1" type="ORF">KP509_15G026100</name>
</gene>
<evidence type="ECO:0000313" key="2">
    <source>
        <dbReference type="Proteomes" id="UP000825935"/>
    </source>
</evidence>
<dbReference type="Proteomes" id="UP000825935">
    <property type="component" value="Chromosome 15"/>
</dbReference>
<organism evidence="1 2">
    <name type="scientific">Ceratopteris richardii</name>
    <name type="common">Triangle waterfern</name>
    <dbReference type="NCBI Taxonomy" id="49495"/>
    <lineage>
        <taxon>Eukaryota</taxon>
        <taxon>Viridiplantae</taxon>
        <taxon>Streptophyta</taxon>
        <taxon>Embryophyta</taxon>
        <taxon>Tracheophyta</taxon>
        <taxon>Polypodiopsida</taxon>
        <taxon>Polypodiidae</taxon>
        <taxon>Polypodiales</taxon>
        <taxon>Pteridineae</taxon>
        <taxon>Pteridaceae</taxon>
        <taxon>Parkerioideae</taxon>
        <taxon>Ceratopteris</taxon>
    </lineage>
</organism>
<evidence type="ECO:0000313" key="1">
    <source>
        <dbReference type="EMBL" id="KAH7404447.1"/>
    </source>
</evidence>
<dbReference type="AlphaFoldDB" id="A0A8T2T5H8"/>
<accession>A0A8T2T5H8</accession>
<protein>
    <submittedName>
        <fullName evidence="1">Uncharacterized protein</fullName>
    </submittedName>
</protein>
<name>A0A8T2T5H8_CERRI</name>
<proteinExistence type="predicted"/>
<reference evidence="1" key="1">
    <citation type="submission" date="2021-08" db="EMBL/GenBank/DDBJ databases">
        <title>WGS assembly of Ceratopteris richardii.</title>
        <authorList>
            <person name="Marchant D.B."/>
            <person name="Chen G."/>
            <person name="Jenkins J."/>
            <person name="Shu S."/>
            <person name="Leebens-Mack J."/>
            <person name="Grimwood J."/>
            <person name="Schmutz J."/>
            <person name="Soltis P."/>
            <person name="Soltis D."/>
            <person name="Chen Z.-H."/>
        </authorList>
    </citation>
    <scope>NUCLEOTIDE SEQUENCE</scope>
    <source>
        <strain evidence="1">Whitten #5841</strain>
        <tissue evidence="1">Leaf</tissue>
    </source>
</reference>
<keyword evidence="2" id="KW-1185">Reference proteome</keyword>
<dbReference type="CDD" id="cd09272">
    <property type="entry name" value="RNase_HI_RT_Ty1"/>
    <property type="match status" value="1"/>
</dbReference>
<comment type="caution">
    <text evidence="1">The sequence shown here is derived from an EMBL/GenBank/DDBJ whole genome shotgun (WGS) entry which is preliminary data.</text>
</comment>
<dbReference type="EMBL" id="CM035420">
    <property type="protein sequence ID" value="KAH7404447.1"/>
    <property type="molecule type" value="Genomic_DNA"/>
</dbReference>